<dbReference type="InterPro" id="IPR021255">
    <property type="entry name" value="DUF2807"/>
</dbReference>
<dbReference type="EMBL" id="JBHSKT010000009">
    <property type="protein sequence ID" value="MFC5271840.1"/>
    <property type="molecule type" value="Genomic_DNA"/>
</dbReference>
<keyword evidence="4" id="KW-1185">Reference proteome</keyword>
<dbReference type="PANTHER" id="PTHR39200:SF1">
    <property type="entry name" value="AUTO-TRANSPORTER ADHESIN HEAD GIN DOMAIN-CONTAINING PROTEIN-RELATED"/>
    <property type="match status" value="1"/>
</dbReference>
<accession>A0ABW0EF72</accession>
<feature type="chain" id="PRO_5045456776" evidence="1">
    <location>
        <begin position="24"/>
        <end position="243"/>
    </location>
</feature>
<dbReference type="Pfam" id="PF10988">
    <property type="entry name" value="DUF2807"/>
    <property type="match status" value="1"/>
</dbReference>
<comment type="caution">
    <text evidence="3">The sequence shown here is derived from an EMBL/GenBank/DDBJ whole genome shotgun (WGS) entry which is preliminary data.</text>
</comment>
<protein>
    <submittedName>
        <fullName evidence="3">Head GIN domain-containing protein</fullName>
    </submittedName>
</protein>
<evidence type="ECO:0000313" key="3">
    <source>
        <dbReference type="EMBL" id="MFC5271840.1"/>
    </source>
</evidence>
<sequence length="243" mass="26475">MRSAFLKKHIPALFLLASVVSFSGCNKETLRGHGEVVSRTRTVGTFDEIDAGGEFEIYLTQGPAKEIVLEGQENILADLSTTTHNNRLKLKYHHHNVKIDEPVRIYITTPNLTEINVSGANKVQGLTDWKVRDLEISSSGSGEISLTLRDADYVESDISGSGKINLRGNAYHHDLDISGSGELNAFDFKTAKTDVHISGSGKSDVWVTDELKANISGSGRVRYKGNPSVSTSISGSGKVQKWD</sequence>
<name>A0ABW0EF72_9BACT</name>
<keyword evidence="1" id="KW-0732">Signal</keyword>
<dbReference type="RefSeq" id="WP_378018198.1">
    <property type="nucleotide sequence ID" value="NZ_JBHSKT010000009.1"/>
</dbReference>
<gene>
    <name evidence="3" type="ORF">ACFPIB_14575</name>
</gene>
<dbReference type="Proteomes" id="UP001596161">
    <property type="component" value="Unassembled WGS sequence"/>
</dbReference>
<feature type="signal peptide" evidence="1">
    <location>
        <begin position="1"/>
        <end position="23"/>
    </location>
</feature>
<dbReference type="PANTHER" id="PTHR39200">
    <property type="entry name" value="HYPOTHETICAL EXPORTED PROTEIN"/>
    <property type="match status" value="1"/>
</dbReference>
<feature type="domain" description="Putative auto-transporter adhesin head GIN" evidence="2">
    <location>
        <begin position="46"/>
        <end position="227"/>
    </location>
</feature>
<reference evidence="4" key="1">
    <citation type="journal article" date="2019" name="Int. J. Syst. Evol. Microbiol.">
        <title>The Global Catalogue of Microorganisms (GCM) 10K type strain sequencing project: providing services to taxonomists for standard genome sequencing and annotation.</title>
        <authorList>
            <consortium name="The Broad Institute Genomics Platform"/>
            <consortium name="The Broad Institute Genome Sequencing Center for Infectious Disease"/>
            <person name="Wu L."/>
            <person name="Ma J."/>
        </authorList>
    </citation>
    <scope>NUCLEOTIDE SEQUENCE [LARGE SCALE GENOMIC DNA]</scope>
    <source>
        <strain evidence="4">KACC 12602</strain>
    </source>
</reference>
<evidence type="ECO:0000313" key="4">
    <source>
        <dbReference type="Proteomes" id="UP001596161"/>
    </source>
</evidence>
<evidence type="ECO:0000259" key="2">
    <source>
        <dbReference type="Pfam" id="PF10988"/>
    </source>
</evidence>
<organism evidence="3 4">
    <name type="scientific">Adhaeribacter terreus</name>
    <dbReference type="NCBI Taxonomy" id="529703"/>
    <lineage>
        <taxon>Bacteria</taxon>
        <taxon>Pseudomonadati</taxon>
        <taxon>Bacteroidota</taxon>
        <taxon>Cytophagia</taxon>
        <taxon>Cytophagales</taxon>
        <taxon>Hymenobacteraceae</taxon>
        <taxon>Adhaeribacter</taxon>
    </lineage>
</organism>
<proteinExistence type="predicted"/>
<evidence type="ECO:0000256" key="1">
    <source>
        <dbReference type="SAM" id="SignalP"/>
    </source>
</evidence>
<dbReference type="Gene3D" id="2.160.20.120">
    <property type="match status" value="1"/>
</dbReference>
<dbReference type="PROSITE" id="PS51257">
    <property type="entry name" value="PROKAR_LIPOPROTEIN"/>
    <property type="match status" value="1"/>
</dbReference>